<organism evidence="1 2">
    <name type="scientific">Crossiella cryophila</name>
    <dbReference type="NCBI Taxonomy" id="43355"/>
    <lineage>
        <taxon>Bacteria</taxon>
        <taxon>Bacillati</taxon>
        <taxon>Actinomycetota</taxon>
        <taxon>Actinomycetes</taxon>
        <taxon>Pseudonocardiales</taxon>
        <taxon>Pseudonocardiaceae</taxon>
        <taxon>Crossiella</taxon>
    </lineage>
</organism>
<evidence type="ECO:0000313" key="2">
    <source>
        <dbReference type="Proteomes" id="UP000533598"/>
    </source>
</evidence>
<dbReference type="Proteomes" id="UP000533598">
    <property type="component" value="Unassembled WGS sequence"/>
</dbReference>
<sequence>MMQHSVAQQDGMATREELLAAARKVVELFVPDTIAEMLDEIQHRAHNPAVPTQATARD</sequence>
<gene>
    <name evidence="1" type="ORF">HNR67_004109</name>
</gene>
<keyword evidence="2" id="KW-1185">Reference proteome</keyword>
<dbReference type="EMBL" id="JACHMH010000001">
    <property type="protein sequence ID" value="MBB4677991.1"/>
    <property type="molecule type" value="Genomic_DNA"/>
</dbReference>
<protein>
    <submittedName>
        <fullName evidence="1">Uncharacterized protein</fullName>
    </submittedName>
</protein>
<accession>A0A7W7FTB6</accession>
<proteinExistence type="predicted"/>
<evidence type="ECO:0000313" key="1">
    <source>
        <dbReference type="EMBL" id="MBB4677991.1"/>
    </source>
</evidence>
<dbReference type="AlphaFoldDB" id="A0A7W7FTB6"/>
<name>A0A7W7FTB6_9PSEU</name>
<dbReference type="RefSeq" id="WP_185003871.1">
    <property type="nucleotide sequence ID" value="NZ_BAAAUI010000027.1"/>
</dbReference>
<reference evidence="1 2" key="1">
    <citation type="submission" date="2020-08" db="EMBL/GenBank/DDBJ databases">
        <title>Sequencing the genomes of 1000 actinobacteria strains.</title>
        <authorList>
            <person name="Klenk H.-P."/>
        </authorList>
    </citation>
    <scope>NUCLEOTIDE SEQUENCE [LARGE SCALE GENOMIC DNA]</scope>
    <source>
        <strain evidence="1 2">DSM 44230</strain>
    </source>
</reference>
<comment type="caution">
    <text evidence="1">The sequence shown here is derived from an EMBL/GenBank/DDBJ whole genome shotgun (WGS) entry which is preliminary data.</text>
</comment>